<reference evidence="1" key="2">
    <citation type="submission" date="2019-07" db="EMBL/GenBank/DDBJ databases">
        <authorList>
            <person name="Yang Y."/>
            <person name="Bocs S."/>
            <person name="Baudouin L."/>
        </authorList>
    </citation>
    <scope>NUCLEOTIDE SEQUENCE</scope>
    <source>
        <tissue evidence="1">Spear leaf of Hainan Tall coconut</tissue>
    </source>
</reference>
<reference evidence="1" key="1">
    <citation type="journal article" date="2017" name="Gigascience">
        <title>The genome draft of coconut (Cocos nucifera).</title>
        <authorList>
            <person name="Xiao Y."/>
            <person name="Xu P."/>
            <person name="Fan H."/>
            <person name="Baudouin L."/>
            <person name="Xia W."/>
            <person name="Bocs S."/>
            <person name="Xu J."/>
            <person name="Li Q."/>
            <person name="Guo A."/>
            <person name="Zhou L."/>
            <person name="Li J."/>
            <person name="Wu Y."/>
            <person name="Ma Z."/>
            <person name="Armero A."/>
            <person name="Issali A.E."/>
            <person name="Liu N."/>
            <person name="Peng M."/>
            <person name="Yang Y."/>
        </authorList>
    </citation>
    <scope>NUCLEOTIDE SEQUENCE</scope>
    <source>
        <tissue evidence="1">Spear leaf of Hainan Tall coconut</tissue>
    </source>
</reference>
<organism evidence="1 2">
    <name type="scientific">Cocos nucifera</name>
    <name type="common">Coconut palm</name>
    <dbReference type="NCBI Taxonomy" id="13894"/>
    <lineage>
        <taxon>Eukaryota</taxon>
        <taxon>Viridiplantae</taxon>
        <taxon>Streptophyta</taxon>
        <taxon>Embryophyta</taxon>
        <taxon>Tracheophyta</taxon>
        <taxon>Spermatophyta</taxon>
        <taxon>Magnoliopsida</taxon>
        <taxon>Liliopsida</taxon>
        <taxon>Arecaceae</taxon>
        <taxon>Arecoideae</taxon>
        <taxon>Cocoseae</taxon>
        <taxon>Attaleinae</taxon>
        <taxon>Cocos</taxon>
    </lineage>
</organism>
<name>A0A8K0III3_COCNU</name>
<comment type="caution">
    <text evidence="1">The sequence shown here is derived from an EMBL/GenBank/DDBJ whole genome shotgun (WGS) entry which is preliminary data.</text>
</comment>
<evidence type="ECO:0008006" key="3">
    <source>
        <dbReference type="Google" id="ProtNLM"/>
    </source>
</evidence>
<dbReference type="AlphaFoldDB" id="A0A8K0III3"/>
<proteinExistence type="predicted"/>
<evidence type="ECO:0000313" key="2">
    <source>
        <dbReference type="Proteomes" id="UP000797356"/>
    </source>
</evidence>
<keyword evidence="2" id="KW-1185">Reference proteome</keyword>
<sequence length="51" mass="5683">MDEADFVAGVGVEVDDADSIDLLPDFDKQLPPVDIDFFNSFEDDFDDQDLA</sequence>
<dbReference type="EMBL" id="CM017879">
    <property type="protein sequence ID" value="KAG1359703.1"/>
    <property type="molecule type" value="Genomic_DNA"/>
</dbReference>
<protein>
    <recommendedName>
        <fullName evidence="3">Small acidic protein 1</fullName>
    </recommendedName>
</protein>
<accession>A0A8K0III3</accession>
<evidence type="ECO:0000313" key="1">
    <source>
        <dbReference type="EMBL" id="KAG1359703.1"/>
    </source>
</evidence>
<gene>
    <name evidence="1" type="ORF">COCNU_08G011490</name>
</gene>
<dbReference type="Proteomes" id="UP000797356">
    <property type="component" value="Chromosome 8"/>
</dbReference>